<evidence type="ECO:0000313" key="1">
    <source>
        <dbReference type="EMBL" id="EFQ05587.1"/>
    </source>
</evidence>
<dbReference type="STRING" id="748224.HMPREF9436_02915"/>
<dbReference type="AlphaFoldDB" id="E2ZMJ6"/>
<protein>
    <submittedName>
        <fullName evidence="1">Uncharacterized protein</fullName>
    </submittedName>
</protein>
<sequence length="44" mass="5048">MRGFCLHKNLTGCGKTAQEWNENSPFKNNFPMADKLLQNFSKNS</sequence>
<organism evidence="1 2">
    <name type="scientific">Faecalibacterium cf. prausnitzii KLE1255</name>
    <dbReference type="NCBI Taxonomy" id="748224"/>
    <lineage>
        <taxon>Bacteria</taxon>
        <taxon>Bacillati</taxon>
        <taxon>Bacillota</taxon>
        <taxon>Clostridia</taxon>
        <taxon>Eubacteriales</taxon>
        <taxon>Oscillospiraceae</taxon>
        <taxon>Faecalibacterium</taxon>
    </lineage>
</organism>
<gene>
    <name evidence="1" type="ORF">HMPREF9436_02915</name>
</gene>
<dbReference type="Proteomes" id="UP000006028">
    <property type="component" value="Unassembled WGS sequence"/>
</dbReference>
<name>E2ZMJ6_9FIRM</name>
<comment type="caution">
    <text evidence="1">The sequence shown here is derived from an EMBL/GenBank/DDBJ whole genome shotgun (WGS) entry which is preliminary data.</text>
</comment>
<dbReference type="BioCyc" id="FCF748224-HMP:GTSS-933-MONOMER"/>
<reference evidence="1 2" key="1">
    <citation type="submission" date="2010-08" db="EMBL/GenBank/DDBJ databases">
        <authorList>
            <person name="Weinstock G."/>
            <person name="Sodergren E."/>
            <person name="Clifton S."/>
            <person name="Fulton L."/>
            <person name="Fulton B."/>
            <person name="Courtney L."/>
            <person name="Fronick C."/>
            <person name="Harrison M."/>
            <person name="Strong C."/>
            <person name="Farmer C."/>
            <person name="Delahaunty K."/>
            <person name="Markovic C."/>
            <person name="Hall O."/>
            <person name="Minx P."/>
            <person name="Tomlinson C."/>
            <person name="Mitreva M."/>
            <person name="Hou S."/>
            <person name="Chen J."/>
            <person name="Wollam A."/>
            <person name="Pepin K.H."/>
            <person name="Johnson M."/>
            <person name="Bhonagiri V."/>
            <person name="Zhang X."/>
            <person name="Suruliraj S."/>
            <person name="Warren W."/>
            <person name="Chinwalla A."/>
            <person name="Mardis E.R."/>
            <person name="Wilson R.K."/>
        </authorList>
    </citation>
    <scope>NUCLEOTIDE SEQUENCE [LARGE SCALE GENOMIC DNA]</scope>
    <source>
        <strain evidence="1 2">KLE1255</strain>
    </source>
</reference>
<proteinExistence type="predicted"/>
<accession>E2ZMJ6</accession>
<dbReference type="EMBL" id="AECU01000213">
    <property type="protein sequence ID" value="EFQ05587.1"/>
    <property type="molecule type" value="Genomic_DNA"/>
</dbReference>
<dbReference type="HOGENOM" id="CLU_3216486_0_0_9"/>
<evidence type="ECO:0000313" key="2">
    <source>
        <dbReference type="Proteomes" id="UP000006028"/>
    </source>
</evidence>